<organism evidence="16 17">
    <name type="scientific">Tachysurus vachellii</name>
    <name type="common">Darkbarbel catfish</name>
    <name type="synonym">Pelteobagrus vachellii</name>
    <dbReference type="NCBI Taxonomy" id="175792"/>
    <lineage>
        <taxon>Eukaryota</taxon>
        <taxon>Metazoa</taxon>
        <taxon>Chordata</taxon>
        <taxon>Craniata</taxon>
        <taxon>Vertebrata</taxon>
        <taxon>Euteleostomi</taxon>
        <taxon>Actinopterygii</taxon>
        <taxon>Neopterygii</taxon>
        <taxon>Teleostei</taxon>
        <taxon>Ostariophysi</taxon>
        <taxon>Siluriformes</taxon>
        <taxon>Bagridae</taxon>
        <taxon>Tachysurus</taxon>
    </lineage>
</organism>
<dbReference type="PROSITE" id="PS01186">
    <property type="entry name" value="EGF_2"/>
    <property type="match status" value="1"/>
</dbReference>
<feature type="compositionally biased region" description="Polar residues" evidence="11">
    <location>
        <begin position="710"/>
        <end position="731"/>
    </location>
</feature>
<dbReference type="Gene3D" id="2.10.25.10">
    <property type="entry name" value="Laminin"/>
    <property type="match status" value="3"/>
</dbReference>
<comment type="similarity">
    <text evidence="2">Belongs to the tenascin family.</text>
</comment>
<dbReference type="PANTHER" id="PTHR46708">
    <property type="entry name" value="TENASCIN"/>
    <property type="match status" value="1"/>
</dbReference>
<dbReference type="CDD" id="cd00063">
    <property type="entry name" value="FN3"/>
    <property type="match status" value="5"/>
</dbReference>
<dbReference type="GO" id="GO:0005615">
    <property type="term" value="C:extracellular space"/>
    <property type="evidence" value="ECO:0007669"/>
    <property type="project" value="TreeGrafter"/>
</dbReference>
<comment type="caution">
    <text evidence="16">The sequence shown here is derived from an EMBL/GenBank/DDBJ whole genome shotgun (WGS) entry which is preliminary data.</text>
</comment>
<dbReference type="EMBL" id="JAVHJS010000015">
    <property type="protein sequence ID" value="KAK2834038.1"/>
    <property type="molecule type" value="Genomic_DNA"/>
</dbReference>
<feature type="compositionally biased region" description="Low complexity" evidence="11">
    <location>
        <begin position="664"/>
        <end position="678"/>
    </location>
</feature>
<dbReference type="PROSITE" id="PS00022">
    <property type="entry name" value="EGF_1"/>
    <property type="match status" value="1"/>
</dbReference>
<feature type="region of interest" description="Disordered" evidence="11">
    <location>
        <begin position="617"/>
        <end position="678"/>
    </location>
</feature>
<feature type="region of interest" description="Disordered" evidence="11">
    <location>
        <begin position="1000"/>
        <end position="1021"/>
    </location>
</feature>
<dbReference type="Pfam" id="PF00041">
    <property type="entry name" value="fn3"/>
    <property type="match status" value="5"/>
</dbReference>
<evidence type="ECO:0000259" key="14">
    <source>
        <dbReference type="PROSITE" id="PS50853"/>
    </source>
</evidence>
<feature type="chain" id="PRO_5041634371" description="Tenascin" evidence="12">
    <location>
        <begin position="19"/>
        <end position="2091"/>
    </location>
</feature>
<dbReference type="SUPFAM" id="SSF56496">
    <property type="entry name" value="Fibrinogen C-terminal domain-like"/>
    <property type="match status" value="1"/>
</dbReference>
<feature type="domain" description="Fibronectin type-III" evidence="14">
    <location>
        <begin position="1688"/>
        <end position="1778"/>
    </location>
</feature>
<feature type="domain" description="Fibronectin type-III" evidence="14">
    <location>
        <begin position="234"/>
        <end position="323"/>
    </location>
</feature>
<feature type="region of interest" description="Disordered" evidence="11">
    <location>
        <begin position="710"/>
        <end position="735"/>
    </location>
</feature>
<accession>A0AA88MA77</accession>
<dbReference type="GO" id="GO:0030155">
    <property type="term" value="P:regulation of cell adhesion"/>
    <property type="evidence" value="ECO:0007669"/>
    <property type="project" value="TreeGrafter"/>
</dbReference>
<dbReference type="FunFam" id="3.90.215.10:FF:000001">
    <property type="entry name" value="Tenascin isoform 1"/>
    <property type="match status" value="1"/>
</dbReference>
<evidence type="ECO:0000256" key="11">
    <source>
        <dbReference type="SAM" id="MobiDB-lite"/>
    </source>
</evidence>
<feature type="region of interest" description="Disordered" evidence="11">
    <location>
        <begin position="356"/>
        <end position="384"/>
    </location>
</feature>
<evidence type="ECO:0000256" key="8">
    <source>
        <dbReference type="ARBA" id="ARBA00023157"/>
    </source>
</evidence>
<evidence type="ECO:0000256" key="6">
    <source>
        <dbReference type="ARBA" id="ARBA00022729"/>
    </source>
</evidence>
<keyword evidence="9" id="KW-0325">Glycoprotein</keyword>
<sequence length="2091" mass="231158">MLFLLHLILFLIPSPTLLSHSASVPSESQPIKMVISEQCVSDPNEVQGREVDLIPGSPLVLTHRIHLVPGSASGSCCQSEFGALRERIEGLEREVSDLREKCGGVDGGCCTSQQSKGVGCTTSTDECLNDCSDQGRCVDGKCVCFPGFSGPDCSVPDCPGNCSKKGKCVNGKCVCDQVGFTGPDCSTKSCPNNCSNRGRCVNGKCVCNPGFAEPDCSECMDGFTGPDCTTALIAVSHLGARNITESSVTLFWTPPTVQYNTYHITFTSEKESDQKITATVNGRLISYTQVGLAPGQRYTVTIVGEKDGKMGSQSMTTFQTLISGPKNLQVAKTSTTSVIVQWEEAQGEIDRYILSFSPNQTDGSGKSSQEMRLPPGRDSAQIDGLEPGRLYDISLVAVKDDTQSLPANVQATPGINAGLPDPASRTTRGSGGKLANLRLKNTTKGSSSQYQRNIDSSREQDPEFSRHFVEPTVTTEINLTAYGINGIKYIRRVLLGHKRVTFNRVSNGNALTRNMTVKVGHVSRNNILTNIPDRVAGFSDEVRPLDGNGPKLQDGRLEEYPIKERQEENQVIHQQEEGALEMATLSEHPKRISIEEMEAGTTPSPSLPLAMTLVPSETQEKYTNSGQATSRDRHHTKTSLQLPPSFKYRYSSRPKVSGSSTSPINSRQSTASISSTNSSQMPEYKILFGNVSSLQTSYPIGMEKETLKMKTTASQVSQPDDQGLLTKSQQGLDRDSSVANIPESIKDTANRADGDNLPKRKETINKTAPLYHRTPHRGTFPRRPNIGPFQNRTSPFQHRSPLRKPLLPRVNITASIKGEPVIRQSVLNPNHTQVFTWQRKNGTVIRFPPKPINKIKPNHKGSNDKVSKADAPLDKNTSKESNIFLPEDNDANPIFNLSLSIDKSLAKKDDTMQPVSGSSESTIDHILPRVTNRYSTTGKTIPRHQRVSGVFRGRQNVSSLKIRPTFIQIRKNNTVIRLPTNLRTEENVPASNIYSLQKDSKYESRHKHAKDPKKEPRIGLPTDADINLFDTITVSTEKPPVGTYQTLQTINEGSQNTIDHTNKEHSLHRLTTRYQNLSRVTNRDHKLPRVPLRDLEISKMQTMQTIIDQKVGSEIPGHRENVPNQNLRSKVLLRRKDGTIVRFQPKLHTQIKPNFTSIHSGLKEADANVVKDAKESVTDTTDRHTAESYYEPKTAAVNTEVSNDNILPSVTNRGPQRNANRDHHVSRVTKDQDLPSNTNREDSTTIKPVNNQNGPSETFGSEENVPNQNLGPTFMQSNSGRFQPKLHDQIKLNSSTIQSGLIATEDRVEKGSKKSTAFTVPAVGVASEGDTEFNSTGQNPNFTTKFTMKKNNGTVFRHKLKPKIKPNLHGDPKRSTDSNSTKITSPQNTINHNSRPNISLQRKTGTIVRLPPKVFPQLKPKSTTIHDVTGGSKNSTEDPKLGWSPEGPLSTDKATSQRNTTFQPLSEDNINHVQIQNVTSKGFLIIWVAPEGRFKNFVIRIIEEIDEEVNEGVGSKQEERKERTEGNKMSSNVIEVVRRNSSIDEVRKKFIKLLPGSARLYPVTDLTSQTNYSVTLYGTGPGLRSNIHTFIITTGPEPPSHLSFTDITDTSLTVSWRRPKSSVSGFKVTYIHTKEGEPISVMVDSSSSTLSLTKLSPGSPYEVSVISVLGLDESDAIKKMVITMPDPPTDLRAINITDTKALLVWRPALATVDQYIITYRSEEAPGSELSIRVSGNAVEQQLQTLKSSTKYSVNIVSRLGDQKSSSTHTTFITASGSPGKGESPRDLTAEHVTARTALLSWKPPASAVTSYKLTYFTKGGERKQVTLNPGVAEHKLRGLRPSSTYTALLQGERGGVYTAAISTDFTTGSLHFPYPSDCSQELLNGELESGLVEIFPGGKDGQSVMVYCDMETDGGGWTVFQRRKDGKTNFFRGWQEYRKGFGDLEGEFWLGNDFLHNLTTMMPMTMRVDLRSENEAVFAHYSTFSVDTMKKHYMLRLSGYSGTAGDSLRYHDKRPFSTHDRDPQPFITRCAMSYRGGWWYKNCHEANLNGLYNTHTNHQGVIWTAWKGKKYSIPFSEMKLRPASFKSHSQG</sequence>
<feature type="compositionally biased region" description="Polar residues" evidence="11">
    <location>
        <begin position="1245"/>
        <end position="1265"/>
    </location>
</feature>
<dbReference type="CDD" id="cd00054">
    <property type="entry name" value="EGF_CA"/>
    <property type="match status" value="2"/>
</dbReference>
<feature type="region of interest" description="Disordered" evidence="11">
    <location>
        <begin position="1416"/>
        <end position="1455"/>
    </location>
</feature>
<dbReference type="PROSITE" id="PS50853">
    <property type="entry name" value="FN3"/>
    <property type="match status" value="5"/>
</dbReference>
<proteinExistence type="inferred from homology"/>
<keyword evidence="8 10" id="KW-1015">Disulfide bond</keyword>
<feature type="signal peptide" evidence="12">
    <location>
        <begin position="1"/>
        <end position="18"/>
    </location>
</feature>
<dbReference type="InterPro" id="IPR000742">
    <property type="entry name" value="EGF"/>
</dbReference>
<dbReference type="PROSITE" id="PS51406">
    <property type="entry name" value="FIBRINOGEN_C_2"/>
    <property type="match status" value="1"/>
</dbReference>
<reference evidence="16" key="1">
    <citation type="submission" date="2023-08" db="EMBL/GenBank/DDBJ databases">
        <title>Pelteobagrus vachellii genome.</title>
        <authorList>
            <person name="Liu H."/>
        </authorList>
    </citation>
    <scope>NUCLEOTIDE SEQUENCE</scope>
    <source>
        <strain evidence="16">PRFRI_2022a</strain>
        <tissue evidence="16">Muscle</tissue>
    </source>
</reference>
<evidence type="ECO:0000259" key="15">
    <source>
        <dbReference type="PROSITE" id="PS51406"/>
    </source>
</evidence>
<evidence type="ECO:0000256" key="5">
    <source>
        <dbReference type="ARBA" id="ARBA00022536"/>
    </source>
</evidence>
<dbReference type="InterPro" id="IPR020837">
    <property type="entry name" value="Fibrinogen_CS"/>
</dbReference>
<dbReference type="InterPro" id="IPR003961">
    <property type="entry name" value="FN3_dom"/>
</dbReference>
<feature type="domain" description="Fibrinogen C-terminal" evidence="15">
    <location>
        <begin position="1869"/>
        <end position="2084"/>
    </location>
</feature>
<dbReference type="InterPro" id="IPR036116">
    <property type="entry name" value="FN3_sf"/>
</dbReference>
<feature type="compositionally biased region" description="Basic and acidic residues" evidence="11">
    <location>
        <begin position="1173"/>
        <end position="1186"/>
    </location>
</feature>
<protein>
    <recommendedName>
        <fullName evidence="18">Tenascin</fullName>
    </recommendedName>
</protein>
<keyword evidence="7" id="KW-0677">Repeat</keyword>
<feature type="region of interest" description="Disordered" evidence="11">
    <location>
        <begin position="1361"/>
        <end position="1402"/>
    </location>
</feature>
<dbReference type="NCBIfam" id="NF040941">
    <property type="entry name" value="GGGWT_bact"/>
    <property type="match status" value="1"/>
</dbReference>
<feature type="disulfide bond" evidence="10">
    <location>
        <begin position="144"/>
        <end position="153"/>
    </location>
</feature>
<dbReference type="SMART" id="SM00186">
    <property type="entry name" value="FBG"/>
    <property type="match status" value="1"/>
</dbReference>
<dbReference type="InterPro" id="IPR036056">
    <property type="entry name" value="Fibrinogen-like_C"/>
</dbReference>
<evidence type="ECO:0000256" key="7">
    <source>
        <dbReference type="ARBA" id="ARBA00022737"/>
    </source>
</evidence>
<feature type="compositionally biased region" description="Polar residues" evidence="11">
    <location>
        <begin position="1420"/>
        <end position="1434"/>
    </location>
</feature>
<feature type="compositionally biased region" description="Polar residues" evidence="11">
    <location>
        <begin position="1196"/>
        <end position="1218"/>
    </location>
</feature>
<name>A0AA88MA77_TACVA</name>
<evidence type="ECO:0000256" key="10">
    <source>
        <dbReference type="PROSITE-ProRule" id="PRU00076"/>
    </source>
</evidence>
<feature type="compositionally biased region" description="Polar residues" evidence="11">
    <location>
        <begin position="356"/>
        <end position="370"/>
    </location>
</feature>
<dbReference type="GO" id="GO:0031175">
    <property type="term" value="P:neuron projection development"/>
    <property type="evidence" value="ECO:0007669"/>
    <property type="project" value="TreeGrafter"/>
</dbReference>
<gene>
    <name evidence="16" type="ORF">Q7C36_014739</name>
</gene>
<feature type="disulfide bond" evidence="10">
    <location>
        <begin position="127"/>
        <end position="137"/>
    </location>
</feature>
<feature type="compositionally biased region" description="Polar residues" evidence="11">
    <location>
        <begin position="788"/>
        <end position="797"/>
    </location>
</feature>
<evidence type="ECO:0008006" key="18">
    <source>
        <dbReference type="Google" id="ProtNLM"/>
    </source>
</evidence>
<keyword evidence="17" id="KW-1185">Reference proteome</keyword>
<dbReference type="CDD" id="cd00087">
    <property type="entry name" value="FReD"/>
    <property type="match status" value="1"/>
</dbReference>
<dbReference type="SMART" id="SM00181">
    <property type="entry name" value="EGF"/>
    <property type="match status" value="3"/>
</dbReference>
<feature type="compositionally biased region" description="Basic and acidic residues" evidence="11">
    <location>
        <begin position="1219"/>
        <end position="1244"/>
    </location>
</feature>
<feature type="region of interest" description="Disordered" evidence="11">
    <location>
        <begin position="1173"/>
        <end position="1265"/>
    </location>
</feature>
<comment type="caution">
    <text evidence="10">Lacks conserved residue(s) required for the propagation of feature annotation.</text>
</comment>
<evidence type="ECO:0000256" key="4">
    <source>
        <dbReference type="ARBA" id="ARBA00022530"/>
    </source>
</evidence>
<feature type="region of interest" description="Disordered" evidence="11">
    <location>
        <begin position="771"/>
        <end position="802"/>
    </location>
</feature>
<dbReference type="SUPFAM" id="SSF49265">
    <property type="entry name" value="Fibronectin type III"/>
    <property type="match status" value="4"/>
</dbReference>
<feature type="region of interest" description="Disordered" evidence="11">
    <location>
        <begin position="407"/>
        <end position="466"/>
    </location>
</feature>
<dbReference type="InterPro" id="IPR050991">
    <property type="entry name" value="ECM_Regulatory_Proteins"/>
</dbReference>
<feature type="domain" description="Fibronectin type-III" evidence="14">
    <location>
        <begin position="1598"/>
        <end position="1687"/>
    </location>
</feature>
<dbReference type="PROSITE" id="PS50026">
    <property type="entry name" value="EGF_3"/>
    <property type="match status" value="1"/>
</dbReference>
<feature type="compositionally biased region" description="Basic and acidic residues" evidence="11">
    <location>
        <begin position="455"/>
        <end position="466"/>
    </location>
</feature>
<feature type="region of interest" description="Disordered" evidence="11">
    <location>
        <begin position="846"/>
        <end position="885"/>
    </location>
</feature>
<dbReference type="Pfam" id="PF00147">
    <property type="entry name" value="Fibrinogen_C"/>
    <property type="match status" value="1"/>
</dbReference>
<feature type="compositionally biased region" description="Polar residues" evidence="11">
    <location>
        <begin position="439"/>
        <end position="454"/>
    </location>
</feature>
<dbReference type="PROSITE" id="PS00514">
    <property type="entry name" value="FIBRINOGEN_C_1"/>
    <property type="match status" value="1"/>
</dbReference>
<evidence type="ECO:0000256" key="12">
    <source>
        <dbReference type="SAM" id="SignalP"/>
    </source>
</evidence>
<keyword evidence="4" id="KW-0272">Extracellular matrix</keyword>
<evidence type="ECO:0000313" key="17">
    <source>
        <dbReference type="Proteomes" id="UP001187315"/>
    </source>
</evidence>
<evidence type="ECO:0000256" key="3">
    <source>
        <dbReference type="ARBA" id="ARBA00022525"/>
    </source>
</evidence>
<feature type="compositionally biased region" description="Basic and acidic residues" evidence="11">
    <location>
        <begin position="861"/>
        <end position="878"/>
    </location>
</feature>
<evidence type="ECO:0000256" key="1">
    <source>
        <dbReference type="ARBA" id="ARBA00004498"/>
    </source>
</evidence>
<dbReference type="PANTHER" id="PTHR46708:SF1">
    <property type="entry name" value="TENASCIN"/>
    <property type="match status" value="1"/>
</dbReference>
<dbReference type="InterPro" id="IPR014716">
    <property type="entry name" value="Fibrinogen_a/b/g_C_1"/>
</dbReference>
<dbReference type="Proteomes" id="UP001187315">
    <property type="component" value="Unassembled WGS sequence"/>
</dbReference>
<feature type="domain" description="Fibronectin type-III" evidence="14">
    <location>
        <begin position="324"/>
        <end position="415"/>
    </location>
</feature>
<dbReference type="Pfam" id="PF25024">
    <property type="entry name" value="EGF_TEN"/>
    <property type="match status" value="1"/>
</dbReference>
<feature type="domain" description="EGF-like" evidence="13">
    <location>
        <begin position="123"/>
        <end position="154"/>
    </location>
</feature>
<dbReference type="Gene3D" id="3.90.215.10">
    <property type="entry name" value="Gamma Fibrinogen, chain A, domain 1"/>
    <property type="match status" value="1"/>
</dbReference>
<evidence type="ECO:0000256" key="2">
    <source>
        <dbReference type="ARBA" id="ARBA00008673"/>
    </source>
</evidence>
<evidence type="ECO:0000313" key="16">
    <source>
        <dbReference type="EMBL" id="KAK2834038.1"/>
    </source>
</evidence>
<dbReference type="Gene3D" id="2.60.40.10">
    <property type="entry name" value="Immunoglobulins"/>
    <property type="match status" value="6"/>
</dbReference>
<evidence type="ECO:0000256" key="9">
    <source>
        <dbReference type="ARBA" id="ARBA00023180"/>
    </source>
</evidence>
<dbReference type="InterPro" id="IPR013783">
    <property type="entry name" value="Ig-like_fold"/>
</dbReference>
<keyword evidence="6 12" id="KW-0732">Signal</keyword>
<comment type="subcellular location">
    <subcellularLocation>
        <location evidence="1">Secreted</location>
        <location evidence="1">Extracellular space</location>
        <location evidence="1">Extracellular matrix</location>
    </subcellularLocation>
</comment>
<dbReference type="FunFam" id="2.10.25.10:FF:000001">
    <property type="entry name" value="Tenascin C"/>
    <property type="match status" value="2"/>
</dbReference>
<keyword evidence="3" id="KW-0964">Secreted</keyword>
<keyword evidence="5 10" id="KW-0245">EGF-like domain</keyword>
<dbReference type="SMART" id="SM00060">
    <property type="entry name" value="FN3"/>
    <property type="match status" value="6"/>
</dbReference>
<feature type="compositionally biased region" description="Polar residues" evidence="11">
    <location>
        <begin position="617"/>
        <end position="629"/>
    </location>
</feature>
<dbReference type="InterPro" id="IPR002181">
    <property type="entry name" value="Fibrinogen_a/b/g_C_dom"/>
</dbReference>
<feature type="domain" description="Fibronectin type-III" evidence="14">
    <location>
        <begin position="1783"/>
        <end position="1870"/>
    </location>
</feature>
<evidence type="ECO:0000259" key="13">
    <source>
        <dbReference type="PROSITE" id="PS50026"/>
    </source>
</evidence>
<feature type="compositionally biased region" description="Polar residues" evidence="11">
    <location>
        <begin position="1377"/>
        <end position="1402"/>
    </location>
</feature>